<dbReference type="Proteomes" id="UP001163603">
    <property type="component" value="Chromosome 2"/>
</dbReference>
<sequence length="236" mass="26561">MKFVFFFFSFLSHTPSGNIYKQIIKLIKAAMSTEQEKEKREIEGENFEDTQQESDGSKRLQPWTQQISIRGLIVSILIGIMYSVIAMKLNLTTGLVPNLNVSAALLAFVFIRTWTKVLHKAGYVSRPFTRQENTMIQTCAVACYSISVGGGFASYLLGLNKKTYELSGVNTPGNSPGAVKEPALGWMTGYLFVVCFIGLFVLIPLRKVYLYIYFFSTSIMKYGSSAFTFQLLYMET</sequence>
<organism evidence="1 2">
    <name type="scientific">Pistacia integerrima</name>
    <dbReference type="NCBI Taxonomy" id="434235"/>
    <lineage>
        <taxon>Eukaryota</taxon>
        <taxon>Viridiplantae</taxon>
        <taxon>Streptophyta</taxon>
        <taxon>Embryophyta</taxon>
        <taxon>Tracheophyta</taxon>
        <taxon>Spermatophyta</taxon>
        <taxon>Magnoliopsida</taxon>
        <taxon>eudicotyledons</taxon>
        <taxon>Gunneridae</taxon>
        <taxon>Pentapetalae</taxon>
        <taxon>rosids</taxon>
        <taxon>malvids</taxon>
        <taxon>Sapindales</taxon>
        <taxon>Anacardiaceae</taxon>
        <taxon>Pistacia</taxon>
    </lineage>
</organism>
<proteinExistence type="predicted"/>
<accession>A0ACC0ZCD2</accession>
<gene>
    <name evidence="1" type="ORF">Pint_14827</name>
</gene>
<keyword evidence="2" id="KW-1185">Reference proteome</keyword>
<reference evidence="2" key="1">
    <citation type="journal article" date="2023" name="G3 (Bethesda)">
        <title>Genome assembly and association tests identify interacting loci associated with vigor, precocity, and sex in interspecific pistachio rootstocks.</title>
        <authorList>
            <person name="Palmer W."/>
            <person name="Jacygrad E."/>
            <person name="Sagayaradj S."/>
            <person name="Cavanaugh K."/>
            <person name="Han R."/>
            <person name="Bertier L."/>
            <person name="Beede B."/>
            <person name="Kafkas S."/>
            <person name="Golino D."/>
            <person name="Preece J."/>
            <person name="Michelmore R."/>
        </authorList>
    </citation>
    <scope>NUCLEOTIDE SEQUENCE [LARGE SCALE GENOMIC DNA]</scope>
</reference>
<comment type="caution">
    <text evidence="1">The sequence shown here is derived from an EMBL/GenBank/DDBJ whole genome shotgun (WGS) entry which is preliminary data.</text>
</comment>
<evidence type="ECO:0000313" key="1">
    <source>
        <dbReference type="EMBL" id="KAJ0048131.1"/>
    </source>
</evidence>
<evidence type="ECO:0000313" key="2">
    <source>
        <dbReference type="Proteomes" id="UP001163603"/>
    </source>
</evidence>
<name>A0ACC0ZCD2_9ROSI</name>
<protein>
    <submittedName>
        <fullName evidence="1">Uncharacterized protein</fullName>
    </submittedName>
</protein>
<dbReference type="EMBL" id="CM047737">
    <property type="protein sequence ID" value="KAJ0048131.1"/>
    <property type="molecule type" value="Genomic_DNA"/>
</dbReference>